<keyword evidence="4" id="KW-1185">Reference proteome</keyword>
<comment type="caution">
    <text evidence="3">The sequence shown here is derived from an EMBL/GenBank/DDBJ whole genome shotgun (WGS) entry which is preliminary data.</text>
</comment>
<dbReference type="EMBL" id="JAPEIS010000011">
    <property type="protein sequence ID" value="KAJ8061937.1"/>
    <property type="molecule type" value="Genomic_DNA"/>
</dbReference>
<name>A0A9X0DHL4_9HELO</name>
<dbReference type="Proteomes" id="UP001152300">
    <property type="component" value="Unassembled WGS sequence"/>
</dbReference>
<keyword evidence="2" id="KW-0472">Membrane</keyword>
<gene>
    <name evidence="3" type="ORF">OCU04_009722</name>
</gene>
<accession>A0A9X0DHL4</accession>
<feature type="region of interest" description="Disordered" evidence="1">
    <location>
        <begin position="93"/>
        <end position="177"/>
    </location>
</feature>
<evidence type="ECO:0000313" key="3">
    <source>
        <dbReference type="EMBL" id="KAJ8061937.1"/>
    </source>
</evidence>
<organism evidence="3 4">
    <name type="scientific">Sclerotinia nivalis</name>
    <dbReference type="NCBI Taxonomy" id="352851"/>
    <lineage>
        <taxon>Eukaryota</taxon>
        <taxon>Fungi</taxon>
        <taxon>Dikarya</taxon>
        <taxon>Ascomycota</taxon>
        <taxon>Pezizomycotina</taxon>
        <taxon>Leotiomycetes</taxon>
        <taxon>Helotiales</taxon>
        <taxon>Sclerotiniaceae</taxon>
        <taxon>Sclerotinia</taxon>
    </lineage>
</organism>
<feature type="compositionally biased region" description="Low complexity" evidence="1">
    <location>
        <begin position="94"/>
        <end position="116"/>
    </location>
</feature>
<protein>
    <submittedName>
        <fullName evidence="3">Uncharacterized protein</fullName>
    </submittedName>
</protein>
<feature type="compositionally biased region" description="Polar residues" evidence="1">
    <location>
        <begin position="129"/>
        <end position="148"/>
    </location>
</feature>
<sequence>MLSPMVLTKTIPQYTTIYPFSKLPTVLPVADLSSLAASMLSALGTDIPPIRITDSAPLIPCPTPIVEKIERAIIYSTTGISIAVYSPTVPQALSGSTCTTSDGTGAGTSSGTVSRTTTKEPSSTHRVTDTTSTPGGKETTSSTMTSVPRASPSGGHGKKYGTPVVKPRDDVKKSGTSSAGFSVTFLGAIVLLAAIIIS</sequence>
<reference evidence="3" key="1">
    <citation type="submission" date="2022-11" db="EMBL/GenBank/DDBJ databases">
        <title>Genome Resource of Sclerotinia nivalis Strain SnTB1, a Plant Pathogen Isolated from American Ginseng.</title>
        <authorList>
            <person name="Fan S."/>
        </authorList>
    </citation>
    <scope>NUCLEOTIDE SEQUENCE</scope>
    <source>
        <strain evidence="3">SnTB1</strain>
    </source>
</reference>
<evidence type="ECO:0000256" key="1">
    <source>
        <dbReference type="SAM" id="MobiDB-lite"/>
    </source>
</evidence>
<dbReference type="AlphaFoldDB" id="A0A9X0DHL4"/>
<proteinExistence type="predicted"/>
<keyword evidence="2" id="KW-1133">Transmembrane helix</keyword>
<feature type="transmembrane region" description="Helical" evidence="2">
    <location>
        <begin position="178"/>
        <end position="197"/>
    </location>
</feature>
<evidence type="ECO:0000313" key="4">
    <source>
        <dbReference type="Proteomes" id="UP001152300"/>
    </source>
</evidence>
<keyword evidence="2" id="KW-0812">Transmembrane</keyword>
<evidence type="ECO:0000256" key="2">
    <source>
        <dbReference type="SAM" id="Phobius"/>
    </source>
</evidence>